<keyword evidence="2" id="KW-0808">Transferase</keyword>
<keyword evidence="3" id="KW-1185">Reference proteome</keyword>
<dbReference type="SUPFAM" id="SSF55729">
    <property type="entry name" value="Acyl-CoA N-acyltransferases (Nat)"/>
    <property type="match status" value="1"/>
</dbReference>
<accession>D8IRD4</accession>
<evidence type="ECO:0000313" key="2">
    <source>
        <dbReference type="EMBL" id="ADJ65260.1"/>
    </source>
</evidence>
<dbReference type="GO" id="GO:0016747">
    <property type="term" value="F:acyltransferase activity, transferring groups other than amino-acyl groups"/>
    <property type="evidence" value="ECO:0007669"/>
    <property type="project" value="InterPro"/>
</dbReference>
<dbReference type="KEGG" id="hse:Hsero_3782"/>
<dbReference type="InterPro" id="IPR016181">
    <property type="entry name" value="Acyl_CoA_acyltransferase"/>
</dbReference>
<reference evidence="2 3" key="1">
    <citation type="submission" date="2010-04" db="EMBL/GenBank/DDBJ databases">
        <title>The genome of Herbaspirillum seropedicae SmR1, an endophytic, nitrogen-fixing, plant-growth promoting beta-Proteobacteria.</title>
        <authorList>
            <person name="Pedrosa F.O."/>
            <person name="Monteiro R.A."/>
            <person name="Wassem R."/>
            <person name="Cruz L.M."/>
            <person name="Ayub R.A."/>
            <person name="Colauto N.B."/>
            <person name="Fernandez M.A."/>
            <person name="Fungaro M.H.P."/>
            <person name="Grisard E.C."/>
            <person name="Hungria M."/>
            <person name="Madeira H.M.F."/>
            <person name="Nodari R.O."/>
            <person name="Osaku C.A."/>
            <person name="Petzl-Erler M.L."/>
            <person name="Terenzi H."/>
            <person name="Vieira L.G.E."/>
            <person name="Almeida M.I.M."/>
            <person name="Alves L.R."/>
            <person name="Arantes O.M.N."/>
            <person name="Balsanelli E."/>
            <person name="Barcellos F.G."/>
            <person name="Baura V.A."/>
            <person name="Binde D.R."/>
            <person name="Campo R.J."/>
            <person name="Chubatsu L.S."/>
            <person name="Chueire L.M.O."/>
            <person name="Ciferri R.R."/>
            <person name="Correa L.C."/>
            <person name="da Conceicao Silva J.L."/>
            <person name="Dabul A.N.G."/>
            <person name="Dambros B.P."/>
            <person name="Faoro H."/>
            <person name="Favetti A."/>
            <person name="Friedermann G."/>
            <person name="Furlaneto M.C."/>
            <person name="Gasques L.S."/>
            <person name="Gimenes C.C.T."/>
            <person name="Gioppo N.M.R."/>
            <person name="Glienke-Blanco C."/>
            <person name="Godoy L.P."/>
            <person name="Guerra M.P."/>
            <person name="Karp S."/>
            <person name="Kava-Cordeiro V."/>
            <person name="Margarido V.P."/>
            <person name="Mathioni S.M."/>
            <person name="Menck-Soares M.A."/>
            <person name="Murace N.K."/>
            <person name="Nicolas M.F."/>
            <person name="Oliveira C.E.C."/>
            <person name="Pagnan N.A.B."/>
            <person name="Pamphile J.A."/>
            <person name="Patussi E.V."/>
            <person name="Pereira L.F.P."/>
            <person name="Pereira-Ferrari L."/>
            <person name="Pinto F.G.S."/>
            <person name="Precoma C."/>
            <person name="Prioli A.J."/>
            <person name="Prioli S.M.A.P."/>
            <person name="Raittz R.T."/>
            <person name="Ramos H.J.O."/>
            <person name="Ribeiro E.M.S.F."/>
            <person name="Rigo L.U."/>
            <person name="Rocha C.L.M.S.C."/>
            <person name="Rocha S.N."/>
            <person name="Santos K."/>
            <person name="Satori D."/>
            <person name="Silva A.G."/>
            <person name="Simao R.C.G."/>
            <person name="Soares M.A.M."/>
            <person name="Souza E.M."/>
            <person name="Steffens M.B.R."/>
            <person name="Steindel M."/>
            <person name="Tadra-Sfeir M.Z."/>
            <person name="Takahashi E.K."/>
            <person name="Torres R.A."/>
            <person name="Valle J.S."/>
            <person name="Vernal J.I."/>
            <person name="Vilas-Boas L.A."/>
            <person name="Watanabe M.A.E."/>
            <person name="Weiss V.A."/>
            <person name="Yates M.A."/>
            <person name="Souza E.M."/>
        </authorList>
    </citation>
    <scope>NUCLEOTIDE SEQUENCE [LARGE SCALE GENOMIC DNA]</scope>
    <source>
        <strain evidence="2 3">SmR1</strain>
    </source>
</reference>
<name>D8IRD4_HERSS</name>
<dbReference type="GeneID" id="29392299"/>
<evidence type="ECO:0000259" key="1">
    <source>
        <dbReference type="PROSITE" id="PS51186"/>
    </source>
</evidence>
<sequence>MDAPHHPDLVTLERLQESDLAEFARALQEAFTAGAQEAFGQPQDELIPSVEDVYASCQAANAVSYRLLRQGQPVGGAVLIIDAHSGHNSLDFFFISPQAHGRGLGTQAWQAIERAYPQTRVWETHTPYFEKRNIHFYLNKCGFKIVEFYHHQHPGPHRDEQSGPEMLDEMFRFEKRMDHPD</sequence>
<gene>
    <name evidence="2" type="ordered locus">Hsero_3782</name>
</gene>
<protein>
    <submittedName>
        <fullName evidence="2">GCN5-related N-acetyltransferase protein</fullName>
    </submittedName>
</protein>
<dbReference type="AlphaFoldDB" id="D8IRD4"/>
<feature type="domain" description="N-acetyltransferase" evidence="1">
    <location>
        <begin position="10"/>
        <end position="178"/>
    </location>
</feature>
<dbReference type="InterPro" id="IPR000182">
    <property type="entry name" value="GNAT_dom"/>
</dbReference>
<dbReference type="PROSITE" id="PS51186">
    <property type="entry name" value="GNAT"/>
    <property type="match status" value="1"/>
</dbReference>
<dbReference type="CDD" id="cd04301">
    <property type="entry name" value="NAT_SF"/>
    <property type="match status" value="1"/>
</dbReference>
<dbReference type="HOGENOM" id="CLU_096795_1_0_4"/>
<dbReference type="Proteomes" id="UP000000329">
    <property type="component" value="Chromosome"/>
</dbReference>
<dbReference type="Pfam" id="PF00583">
    <property type="entry name" value="Acetyltransf_1"/>
    <property type="match status" value="1"/>
</dbReference>
<dbReference type="STRING" id="757424.Hsero_3782"/>
<dbReference type="RefSeq" id="WP_013235722.1">
    <property type="nucleotide sequence ID" value="NC_014323.1"/>
</dbReference>
<evidence type="ECO:0000313" key="3">
    <source>
        <dbReference type="Proteomes" id="UP000000329"/>
    </source>
</evidence>
<proteinExistence type="predicted"/>
<dbReference type="eggNOG" id="COG0456">
    <property type="taxonomic scope" value="Bacteria"/>
</dbReference>
<dbReference type="EMBL" id="CP002039">
    <property type="protein sequence ID" value="ADJ65260.1"/>
    <property type="molecule type" value="Genomic_DNA"/>
</dbReference>
<dbReference type="Gene3D" id="3.40.630.30">
    <property type="match status" value="1"/>
</dbReference>
<dbReference type="OrthoDB" id="9786032at2"/>
<organism evidence="2 3">
    <name type="scientific">Herbaspirillum seropedicae (strain SmR1)</name>
    <dbReference type="NCBI Taxonomy" id="757424"/>
    <lineage>
        <taxon>Bacteria</taxon>
        <taxon>Pseudomonadati</taxon>
        <taxon>Pseudomonadota</taxon>
        <taxon>Betaproteobacteria</taxon>
        <taxon>Burkholderiales</taxon>
        <taxon>Oxalobacteraceae</taxon>
        <taxon>Herbaspirillum</taxon>
    </lineage>
</organism>